<organism evidence="5 6">
    <name type="scientific">Pseudaeromonas sharmana</name>
    <dbReference type="NCBI Taxonomy" id="328412"/>
    <lineage>
        <taxon>Bacteria</taxon>
        <taxon>Pseudomonadati</taxon>
        <taxon>Pseudomonadota</taxon>
        <taxon>Gammaproteobacteria</taxon>
        <taxon>Aeromonadales</taxon>
        <taxon>Aeromonadaceae</taxon>
        <taxon>Pseudaeromonas</taxon>
    </lineage>
</organism>
<evidence type="ECO:0000313" key="6">
    <source>
        <dbReference type="Proteomes" id="UP001595692"/>
    </source>
</evidence>
<dbReference type="InterPro" id="IPR007809">
    <property type="entry name" value="FlgN-like"/>
</dbReference>
<keyword evidence="4" id="KW-0175">Coiled coil</keyword>
<evidence type="ECO:0000256" key="4">
    <source>
        <dbReference type="SAM" id="Coils"/>
    </source>
</evidence>
<gene>
    <name evidence="5" type="ORF">ACFOSS_08310</name>
</gene>
<dbReference type="Gene3D" id="1.20.58.300">
    <property type="entry name" value="FlgN-like"/>
    <property type="match status" value="1"/>
</dbReference>
<evidence type="ECO:0000256" key="1">
    <source>
        <dbReference type="ARBA" id="ARBA00002397"/>
    </source>
</evidence>
<comment type="function">
    <text evidence="1">Required for the efficient initiation of filament assembly.</text>
</comment>
<evidence type="ECO:0000256" key="2">
    <source>
        <dbReference type="ARBA" id="ARBA00007703"/>
    </source>
</evidence>
<keyword evidence="5" id="KW-0282">Flagellum</keyword>
<evidence type="ECO:0000256" key="3">
    <source>
        <dbReference type="ARBA" id="ARBA00022795"/>
    </source>
</evidence>
<dbReference type="Proteomes" id="UP001595692">
    <property type="component" value="Unassembled WGS sequence"/>
</dbReference>
<protein>
    <submittedName>
        <fullName evidence="5">Flagellar protein FlgN</fullName>
    </submittedName>
</protein>
<keyword evidence="3" id="KW-1005">Bacterial flagellum biogenesis</keyword>
<keyword evidence="5" id="KW-0969">Cilium</keyword>
<evidence type="ECO:0000313" key="5">
    <source>
        <dbReference type="EMBL" id="MFC3913465.1"/>
    </source>
</evidence>
<dbReference type="RefSeq" id="WP_377151808.1">
    <property type="nucleotide sequence ID" value="NZ_JBHSAF010000007.1"/>
</dbReference>
<reference evidence="6" key="1">
    <citation type="journal article" date="2019" name="Int. J. Syst. Evol. Microbiol.">
        <title>The Global Catalogue of Microorganisms (GCM) 10K type strain sequencing project: providing services to taxonomists for standard genome sequencing and annotation.</title>
        <authorList>
            <consortium name="The Broad Institute Genomics Platform"/>
            <consortium name="The Broad Institute Genome Sequencing Center for Infectious Disease"/>
            <person name="Wu L."/>
            <person name="Ma J."/>
        </authorList>
    </citation>
    <scope>NUCLEOTIDE SEQUENCE [LARGE SCALE GENOMIC DNA]</scope>
    <source>
        <strain evidence="6">CCUG 54939</strain>
    </source>
</reference>
<dbReference type="EMBL" id="JBHSAF010000007">
    <property type="protein sequence ID" value="MFC3913465.1"/>
    <property type="molecule type" value="Genomic_DNA"/>
</dbReference>
<dbReference type="SUPFAM" id="SSF140566">
    <property type="entry name" value="FlgN-like"/>
    <property type="match status" value="1"/>
</dbReference>
<name>A0ABV8CML8_9GAMM</name>
<comment type="similarity">
    <text evidence="2">Belongs to the FlgN family.</text>
</comment>
<keyword evidence="6" id="KW-1185">Reference proteome</keyword>
<proteinExistence type="inferred from homology"/>
<feature type="coiled-coil region" evidence="4">
    <location>
        <begin position="7"/>
        <end position="34"/>
    </location>
</feature>
<sequence length="146" mass="17073">MTATSTRDQIKLLLQELKQDVQDYRRLQLMLLEQRDLLISHDSQGLQQLQERQHLLMETLSERARQRVARLRQLGLSADDQGMQRLLSRLPEPLRHQANASWHTLHQLLQQCQTQNDINGRLLASQVELVRKLLQPQDSYPQPLGN</sequence>
<dbReference type="InterPro" id="IPR036679">
    <property type="entry name" value="FlgN-like_sf"/>
</dbReference>
<accession>A0ABV8CML8</accession>
<keyword evidence="5" id="KW-0966">Cell projection</keyword>
<dbReference type="Pfam" id="PF05130">
    <property type="entry name" value="FlgN"/>
    <property type="match status" value="1"/>
</dbReference>
<comment type="caution">
    <text evidence="5">The sequence shown here is derived from an EMBL/GenBank/DDBJ whole genome shotgun (WGS) entry which is preliminary data.</text>
</comment>